<dbReference type="Proteomes" id="UP001501116">
    <property type="component" value="Unassembled WGS sequence"/>
</dbReference>
<evidence type="ECO:0000313" key="2">
    <source>
        <dbReference type="EMBL" id="GAA1958692.1"/>
    </source>
</evidence>
<comment type="caution">
    <text evidence="2">The sequence shown here is derived from an EMBL/GenBank/DDBJ whole genome shotgun (WGS) entry which is preliminary data.</text>
</comment>
<reference evidence="2 3" key="1">
    <citation type="journal article" date="2019" name="Int. J. Syst. Evol. Microbiol.">
        <title>The Global Catalogue of Microorganisms (GCM) 10K type strain sequencing project: providing services to taxonomists for standard genome sequencing and annotation.</title>
        <authorList>
            <consortium name="The Broad Institute Genomics Platform"/>
            <consortium name="The Broad Institute Genome Sequencing Center for Infectious Disease"/>
            <person name="Wu L."/>
            <person name="Ma J."/>
        </authorList>
    </citation>
    <scope>NUCLEOTIDE SEQUENCE [LARGE SCALE GENOMIC DNA]</scope>
    <source>
        <strain evidence="2 3">JCM 14545</strain>
    </source>
</reference>
<dbReference type="InterPro" id="IPR000073">
    <property type="entry name" value="AB_hydrolase_1"/>
</dbReference>
<protein>
    <submittedName>
        <fullName evidence="2">Alpha/beta hydrolase</fullName>
    </submittedName>
</protein>
<dbReference type="Gene3D" id="3.40.50.1820">
    <property type="entry name" value="alpha/beta hydrolase"/>
    <property type="match status" value="1"/>
</dbReference>
<dbReference type="EMBL" id="BAAANN010000011">
    <property type="protein sequence ID" value="GAA1958692.1"/>
    <property type="molecule type" value="Genomic_DNA"/>
</dbReference>
<dbReference type="Pfam" id="PF12697">
    <property type="entry name" value="Abhydrolase_6"/>
    <property type="match status" value="1"/>
</dbReference>
<keyword evidence="3" id="KW-1185">Reference proteome</keyword>
<dbReference type="GO" id="GO:0016787">
    <property type="term" value="F:hydrolase activity"/>
    <property type="evidence" value="ECO:0007669"/>
    <property type="project" value="UniProtKB-KW"/>
</dbReference>
<evidence type="ECO:0000259" key="1">
    <source>
        <dbReference type="Pfam" id="PF12697"/>
    </source>
</evidence>
<feature type="domain" description="AB hydrolase-1" evidence="1">
    <location>
        <begin position="30"/>
        <end position="285"/>
    </location>
</feature>
<proteinExistence type="predicted"/>
<accession>A0ABN2QV52</accession>
<keyword evidence="2" id="KW-0378">Hydrolase</keyword>
<name>A0ABN2QV52_9PSEU</name>
<evidence type="ECO:0000313" key="3">
    <source>
        <dbReference type="Proteomes" id="UP001501116"/>
    </source>
</evidence>
<dbReference type="InterPro" id="IPR029058">
    <property type="entry name" value="AB_hydrolase_fold"/>
</dbReference>
<dbReference type="SUPFAM" id="SSF53474">
    <property type="entry name" value="alpha/beta-Hydrolases"/>
    <property type="match status" value="1"/>
</dbReference>
<organism evidence="2 3">
    <name type="scientific">Amycolatopsis minnesotensis</name>
    <dbReference type="NCBI Taxonomy" id="337894"/>
    <lineage>
        <taxon>Bacteria</taxon>
        <taxon>Bacillati</taxon>
        <taxon>Actinomycetota</taxon>
        <taxon>Actinomycetes</taxon>
        <taxon>Pseudonocardiales</taxon>
        <taxon>Pseudonocardiaceae</taxon>
        <taxon>Amycolatopsis</taxon>
    </lineage>
</organism>
<sequence length="306" mass="32421">MSFPVTLVATSQTMHGTLCVPDGGASTVHVLVPGGTYNSSYWDIGYQPEIRSYRQAMNRAGYATLALDRLGTGASSIPLSVLLTTITEAFTVHDVIQQLKSGERGPRFAKVVLGGHSYGSAIAIVEAATFHDVDGVLITGLAHRVNLGGAIPVFTSMYPAVLDPKFAGAVRDPAYITSLPGSRYSLFHQPGPKVPGAIAFDEATKDTSVHTQALDLFALGVITPYSALIDKPVMIALGQDPVFCGLLATDCSSANGIKRTELPYYSPAADLHTYALSGYGHAINYAPNAPDYFRAVAGWADREVGR</sequence>
<gene>
    <name evidence="2" type="ORF">GCM10009754_31300</name>
</gene>